<keyword evidence="5" id="KW-0539">Nucleus</keyword>
<dbReference type="Proteomes" id="UP000701853">
    <property type="component" value="Chromosome 3"/>
</dbReference>
<dbReference type="InterPro" id="IPR016177">
    <property type="entry name" value="DNA-bd_dom_sf"/>
</dbReference>
<dbReference type="Gene3D" id="3.30.890.10">
    <property type="entry name" value="Methyl-cpg-binding Protein 2, Chain A"/>
    <property type="match status" value="1"/>
</dbReference>
<dbReference type="EMBL" id="JAHUZN010000003">
    <property type="protein sequence ID" value="KAG8498723.1"/>
    <property type="molecule type" value="Genomic_DNA"/>
</dbReference>
<dbReference type="AlphaFoldDB" id="A0A8J5YY09"/>
<evidence type="ECO:0000256" key="4">
    <source>
        <dbReference type="ARBA" id="ARBA00023163"/>
    </source>
</evidence>
<name>A0A8J5YY09_9ROSI</name>
<gene>
    <name evidence="7" type="ORF">CXB51_005047</name>
</gene>
<evidence type="ECO:0000256" key="1">
    <source>
        <dbReference type="ARBA" id="ARBA00004123"/>
    </source>
</evidence>
<organism evidence="7 8">
    <name type="scientific">Gossypium anomalum</name>
    <dbReference type="NCBI Taxonomy" id="47600"/>
    <lineage>
        <taxon>Eukaryota</taxon>
        <taxon>Viridiplantae</taxon>
        <taxon>Streptophyta</taxon>
        <taxon>Embryophyta</taxon>
        <taxon>Tracheophyta</taxon>
        <taxon>Spermatophyta</taxon>
        <taxon>Magnoliopsida</taxon>
        <taxon>eudicotyledons</taxon>
        <taxon>Gunneridae</taxon>
        <taxon>Pentapetalae</taxon>
        <taxon>rosids</taxon>
        <taxon>malvids</taxon>
        <taxon>Malvales</taxon>
        <taxon>Malvaceae</taxon>
        <taxon>Malvoideae</taxon>
        <taxon>Gossypium</taxon>
    </lineage>
</organism>
<feature type="domain" description="MBD" evidence="6">
    <location>
        <begin position="47"/>
        <end position="105"/>
    </location>
</feature>
<keyword evidence="8" id="KW-1185">Reference proteome</keyword>
<accession>A0A8J5YY09</accession>
<keyword evidence="4" id="KW-0804">Transcription</keyword>
<dbReference type="SUPFAM" id="SSF54171">
    <property type="entry name" value="DNA-binding domain"/>
    <property type="match status" value="1"/>
</dbReference>
<comment type="subcellular location">
    <subcellularLocation>
        <location evidence="1">Nucleus</location>
    </subcellularLocation>
</comment>
<sequence length="105" mass="12268">MVTSSAESSSRRNIRIADVEPKQLPPLSVATLQNSNRKLPGGIVRHFDNNDPRYGWLLAGWLVEERRTPSGRLYRYYYDPTGRQYRIKTEVLFAWEKMGMIFIHP</sequence>
<dbReference type="PROSITE" id="PS50982">
    <property type="entry name" value="MBD"/>
    <property type="match status" value="1"/>
</dbReference>
<dbReference type="OrthoDB" id="1001247at2759"/>
<evidence type="ECO:0000313" key="7">
    <source>
        <dbReference type="EMBL" id="KAG8498723.1"/>
    </source>
</evidence>
<dbReference type="GO" id="GO:0003677">
    <property type="term" value="F:DNA binding"/>
    <property type="evidence" value="ECO:0007669"/>
    <property type="project" value="UniProtKB-KW"/>
</dbReference>
<comment type="caution">
    <text evidence="7">The sequence shown here is derived from an EMBL/GenBank/DDBJ whole genome shotgun (WGS) entry which is preliminary data.</text>
</comment>
<keyword evidence="3" id="KW-0238">DNA-binding</keyword>
<evidence type="ECO:0000256" key="2">
    <source>
        <dbReference type="ARBA" id="ARBA00023015"/>
    </source>
</evidence>
<evidence type="ECO:0000256" key="5">
    <source>
        <dbReference type="ARBA" id="ARBA00023242"/>
    </source>
</evidence>
<dbReference type="GO" id="GO:0005634">
    <property type="term" value="C:nucleus"/>
    <property type="evidence" value="ECO:0007669"/>
    <property type="project" value="UniProtKB-SubCell"/>
</dbReference>
<evidence type="ECO:0000256" key="3">
    <source>
        <dbReference type="ARBA" id="ARBA00023125"/>
    </source>
</evidence>
<evidence type="ECO:0000313" key="8">
    <source>
        <dbReference type="Proteomes" id="UP000701853"/>
    </source>
</evidence>
<proteinExistence type="predicted"/>
<reference evidence="7 8" key="1">
    <citation type="journal article" date="2021" name="bioRxiv">
        <title>The Gossypium anomalum genome as a resource for cotton improvement and evolutionary analysis of hybrid incompatibility.</title>
        <authorList>
            <person name="Grover C.E."/>
            <person name="Yuan D."/>
            <person name="Arick M.A."/>
            <person name="Miller E.R."/>
            <person name="Hu G."/>
            <person name="Peterson D.G."/>
            <person name="Wendel J.F."/>
            <person name="Udall J.A."/>
        </authorList>
    </citation>
    <scope>NUCLEOTIDE SEQUENCE [LARGE SCALE GENOMIC DNA]</scope>
    <source>
        <strain evidence="7">JFW-Udall</strain>
        <tissue evidence="7">Leaf</tissue>
    </source>
</reference>
<dbReference type="InterPro" id="IPR001739">
    <property type="entry name" value="Methyl_CpG_DNA-bd"/>
</dbReference>
<evidence type="ECO:0000259" key="6">
    <source>
        <dbReference type="PROSITE" id="PS50982"/>
    </source>
</evidence>
<keyword evidence="2" id="KW-0805">Transcription regulation</keyword>
<protein>
    <recommendedName>
        <fullName evidence="6">MBD domain-containing protein</fullName>
    </recommendedName>
</protein>